<comment type="caution">
    <text evidence="2">The sequence shown here is derived from an EMBL/GenBank/DDBJ whole genome shotgun (WGS) entry which is preliminary data.</text>
</comment>
<organism evidence="2 3">
    <name type="scientific">Croceivirga radicis</name>
    <dbReference type="NCBI Taxonomy" id="1929488"/>
    <lineage>
        <taxon>Bacteria</taxon>
        <taxon>Pseudomonadati</taxon>
        <taxon>Bacteroidota</taxon>
        <taxon>Flavobacteriia</taxon>
        <taxon>Flavobacteriales</taxon>
        <taxon>Flavobacteriaceae</taxon>
        <taxon>Croceivirga</taxon>
    </lineage>
</organism>
<dbReference type="OrthoDB" id="1524790at2"/>
<feature type="transmembrane region" description="Helical" evidence="1">
    <location>
        <begin position="6"/>
        <end position="29"/>
    </location>
</feature>
<feature type="transmembrane region" description="Helical" evidence="1">
    <location>
        <begin position="49"/>
        <end position="72"/>
    </location>
</feature>
<evidence type="ECO:0000256" key="1">
    <source>
        <dbReference type="SAM" id="Phobius"/>
    </source>
</evidence>
<keyword evidence="3" id="KW-1185">Reference proteome</keyword>
<evidence type="ECO:0000313" key="2">
    <source>
        <dbReference type="EMBL" id="OQD42861.1"/>
    </source>
</evidence>
<sequence length="119" mass="13572">MSELKFHILYYVIIEVFLLIIFYAVSKWLDPKNSRKSIGQKSTSWLKGFLERVFLTFLLLTGFQGSALILFGAIKLGTRLDSDKEAKVNNDYFIVGNFISIAAAVLAFLLFKPFIKINL</sequence>
<dbReference type="RefSeq" id="WP_010518855.1">
    <property type="nucleotide sequence ID" value="NZ_AFOE01000031.1"/>
</dbReference>
<accession>A0A1V6LRN9</accession>
<evidence type="ECO:0000313" key="3">
    <source>
        <dbReference type="Proteomes" id="UP000191680"/>
    </source>
</evidence>
<dbReference type="Proteomes" id="UP000191680">
    <property type="component" value="Unassembled WGS sequence"/>
</dbReference>
<feature type="transmembrane region" description="Helical" evidence="1">
    <location>
        <begin position="92"/>
        <end position="111"/>
    </location>
</feature>
<protein>
    <submittedName>
        <fullName evidence="2">Uncharacterized protein</fullName>
    </submittedName>
</protein>
<dbReference type="EMBL" id="MTBC01000004">
    <property type="protein sequence ID" value="OQD42861.1"/>
    <property type="molecule type" value="Genomic_DNA"/>
</dbReference>
<reference evidence="2 3" key="1">
    <citation type="submission" date="2016-12" db="EMBL/GenBank/DDBJ databases">
        <authorList>
            <person name="Song W.-J."/>
            <person name="Kurnit D.M."/>
        </authorList>
    </citation>
    <scope>NUCLEOTIDE SEQUENCE [LARGE SCALE GENOMIC DNA]</scope>
    <source>
        <strain evidence="2 3">HSG9</strain>
    </source>
</reference>
<keyword evidence="1" id="KW-0812">Transmembrane</keyword>
<keyword evidence="1" id="KW-1133">Transmembrane helix</keyword>
<name>A0A1V6LRN9_9FLAO</name>
<dbReference type="AlphaFoldDB" id="A0A1V6LRN9"/>
<keyword evidence="1" id="KW-0472">Membrane</keyword>
<gene>
    <name evidence="2" type="ORF">BUL40_07135</name>
</gene>
<proteinExistence type="predicted"/>